<keyword evidence="9" id="KW-0675">Receptor</keyword>
<keyword evidence="3" id="KW-0998">Cell outer membrane</keyword>
<reference evidence="9 10" key="1">
    <citation type="submission" date="2019-11" db="EMBL/GenBank/DDBJ databases">
        <title>Novel species isolated from a subtropical stream in China.</title>
        <authorList>
            <person name="Lu H."/>
        </authorList>
    </citation>
    <scope>NUCLEOTIDE SEQUENCE [LARGE SCALE GENOMIC DNA]</scope>
    <source>
        <strain evidence="9 10">FT25W</strain>
    </source>
</reference>
<dbReference type="SUPFAM" id="SSF56935">
    <property type="entry name" value="Porins"/>
    <property type="match status" value="1"/>
</dbReference>
<evidence type="ECO:0000256" key="4">
    <source>
        <dbReference type="RuleBase" id="RU003357"/>
    </source>
</evidence>
<dbReference type="InterPro" id="IPR036942">
    <property type="entry name" value="Beta-barrel_TonB_sf"/>
</dbReference>
<keyword evidence="10" id="KW-1185">Reference proteome</keyword>
<dbReference type="EMBL" id="WKJM01000003">
    <property type="protein sequence ID" value="MRX07291.1"/>
    <property type="molecule type" value="Genomic_DNA"/>
</dbReference>
<feature type="domain" description="TonB-dependent receptor plug" evidence="8">
    <location>
        <begin position="65"/>
        <end position="169"/>
    </location>
</feature>
<gene>
    <name evidence="9" type="ORF">GJ697_05520</name>
</gene>
<organism evidence="9 10">
    <name type="scientific">Duganella alba</name>
    <dbReference type="NCBI Taxonomy" id="2666081"/>
    <lineage>
        <taxon>Bacteria</taxon>
        <taxon>Pseudomonadati</taxon>
        <taxon>Pseudomonadota</taxon>
        <taxon>Betaproteobacteria</taxon>
        <taxon>Burkholderiales</taxon>
        <taxon>Oxalobacteraceae</taxon>
        <taxon>Telluria group</taxon>
        <taxon>Duganella</taxon>
    </lineage>
</organism>
<dbReference type="GO" id="GO:0009279">
    <property type="term" value="C:cell outer membrane"/>
    <property type="evidence" value="ECO:0007669"/>
    <property type="project" value="UniProtKB-SubCell"/>
</dbReference>
<dbReference type="NCBIfam" id="TIGR01782">
    <property type="entry name" value="TonB-Xanth-Caul"/>
    <property type="match status" value="1"/>
</dbReference>
<accession>A0A6L5QDX1</accession>
<comment type="similarity">
    <text evidence="4">Belongs to the TonB-dependent receptor family.</text>
</comment>
<dbReference type="PANTHER" id="PTHR40980:SF3">
    <property type="entry name" value="TONB-DEPENDENT RECEPTOR-LIKE BETA-BARREL DOMAIN-CONTAINING PROTEIN"/>
    <property type="match status" value="1"/>
</dbReference>
<evidence type="ECO:0000259" key="8">
    <source>
        <dbReference type="Pfam" id="PF07715"/>
    </source>
</evidence>
<evidence type="ECO:0000256" key="1">
    <source>
        <dbReference type="ARBA" id="ARBA00004442"/>
    </source>
</evidence>
<sequence length="941" mass="100121">MKNSVNQRGAAQAAFKLSPVAAGCAVLLSTLVQPAFAQTAPAADAVQSVTVSGIRRGIEDAISVKKDASSIVEAISAEDIGKLPDTTIAESLARLPGLTTQRTKDGNASTVSIRGLGPDFAGYLLNGREQTSTGDSRSVDLSAYPAELIAGATVYKTTDSTVMGAGLAGTIDQQLIDPLAFGKRTIAVKYQKTKNGLGLEAQGQGHRESVTYIDQFLNRTLGVAIGYVRQTSDASQYEFGTWGDYTGPVTLANGSIVDAKVPGGSGYNASTRNVRDDRKGVAAIIAFKPNRDFNSQIDMFWSKIDDYTKVSQIQIPGTLTDKTLKGVFNNATVVNGVATAGTMTNVGLIDRNEGILDNDTIKSIGWKTNLKLGNGWSTMLDLSHNSADRVERDVEYYGGTPTNANLTLTGLDGHIPTMAYGNSLTDPNTMAVRNQCGWSGIANDSACGSISQAGYYKGPTIRDQVNAIRLEAKYELPENGYFSNLRFGVNFTDRTKKRVADEGVIQSITGGGYDRIAFPSGSTVANNVGGTGLSMLVFDPQVNLIPGAVVQRKYAADILSKSYGVQEKLSTAYAKLDIDSRVGEIPVSGNVGFQAVHTKQEATGYHAAVGASPVLADPSTGLVTDGTSYNDFLPSLNLNFDLGNSYLGRFAMSKQLARPNMTDMRNSFSFATNSTPTAVNGQPAPPARFEGSAGNPNLKPFRADALDLSLEKYFAKKGYISAALFYKKLNSYIVPMTDSQFDFTPYMAAFGQTPPAAGTKGIYTTTVNGSGGNLKGVELTASAPFELIHPILNGFGASGSYSSTFSSVQLPNIIGKNPDQAADAGNIPLPGLSKTNAKLQLYFEKSGFSAFVATNYRSRYVGNVANDTVGGFPSLVYIESQKWLSAQIGYEIQTGPMKGLSFRVEGNNLNSPYYVESNADGSTKTRTQTGRTLFFSVSYKM</sequence>
<dbReference type="PANTHER" id="PTHR40980">
    <property type="entry name" value="PLUG DOMAIN-CONTAINING PROTEIN"/>
    <property type="match status" value="1"/>
</dbReference>
<dbReference type="InterPro" id="IPR010104">
    <property type="entry name" value="TonB_rcpt_bac"/>
</dbReference>
<feature type="signal peptide" evidence="6">
    <location>
        <begin position="1"/>
        <end position="37"/>
    </location>
</feature>
<dbReference type="Pfam" id="PF07715">
    <property type="entry name" value="Plug"/>
    <property type="match status" value="1"/>
</dbReference>
<evidence type="ECO:0000313" key="10">
    <source>
        <dbReference type="Proteomes" id="UP000481037"/>
    </source>
</evidence>
<comment type="subcellular location">
    <subcellularLocation>
        <location evidence="1 4">Cell outer membrane</location>
    </subcellularLocation>
</comment>
<feature type="domain" description="TonB-dependent receptor-like beta-barrel" evidence="7">
    <location>
        <begin position="413"/>
        <end position="909"/>
    </location>
</feature>
<dbReference type="InterPro" id="IPR000531">
    <property type="entry name" value="Beta-barrel_TonB"/>
</dbReference>
<proteinExistence type="inferred from homology"/>
<evidence type="ECO:0000256" key="3">
    <source>
        <dbReference type="ARBA" id="ARBA00023237"/>
    </source>
</evidence>
<evidence type="ECO:0000313" key="9">
    <source>
        <dbReference type="EMBL" id="MRX07291.1"/>
    </source>
</evidence>
<dbReference type="RefSeq" id="WP_154361972.1">
    <property type="nucleotide sequence ID" value="NZ_WKJM01000003.1"/>
</dbReference>
<feature type="region of interest" description="Disordered" evidence="5">
    <location>
        <begin position="672"/>
        <end position="695"/>
    </location>
</feature>
<keyword evidence="4" id="KW-0798">TonB box</keyword>
<dbReference type="InterPro" id="IPR012910">
    <property type="entry name" value="Plug_dom"/>
</dbReference>
<evidence type="ECO:0000256" key="6">
    <source>
        <dbReference type="SAM" id="SignalP"/>
    </source>
</evidence>
<dbReference type="Pfam" id="PF00593">
    <property type="entry name" value="TonB_dep_Rec_b-barrel"/>
    <property type="match status" value="1"/>
</dbReference>
<evidence type="ECO:0000259" key="7">
    <source>
        <dbReference type="Pfam" id="PF00593"/>
    </source>
</evidence>
<feature type="chain" id="PRO_5026717458" evidence="6">
    <location>
        <begin position="38"/>
        <end position="941"/>
    </location>
</feature>
<evidence type="ECO:0000256" key="2">
    <source>
        <dbReference type="ARBA" id="ARBA00023136"/>
    </source>
</evidence>
<keyword evidence="2 4" id="KW-0472">Membrane</keyword>
<dbReference type="Proteomes" id="UP000481037">
    <property type="component" value="Unassembled WGS sequence"/>
</dbReference>
<dbReference type="AlphaFoldDB" id="A0A6L5QDX1"/>
<evidence type="ECO:0000256" key="5">
    <source>
        <dbReference type="SAM" id="MobiDB-lite"/>
    </source>
</evidence>
<dbReference type="Gene3D" id="2.40.170.20">
    <property type="entry name" value="TonB-dependent receptor, beta-barrel domain"/>
    <property type="match status" value="1"/>
</dbReference>
<comment type="caution">
    <text evidence="9">The sequence shown here is derived from an EMBL/GenBank/DDBJ whole genome shotgun (WGS) entry which is preliminary data.</text>
</comment>
<protein>
    <submittedName>
        <fullName evidence="9">TonB-dependent receptor</fullName>
    </submittedName>
</protein>
<name>A0A6L5QDX1_9BURK</name>
<keyword evidence="6" id="KW-0732">Signal</keyword>